<dbReference type="Gene3D" id="2.60.40.2020">
    <property type="match status" value="1"/>
</dbReference>
<keyword evidence="2" id="KW-0789">Thiol protease inhibitor</keyword>
<dbReference type="InterPro" id="IPR018990">
    <property type="entry name" value="Prot_inh_I42_chagasin"/>
</dbReference>
<evidence type="ECO:0000256" key="2">
    <source>
        <dbReference type="ARBA" id="ARBA00022704"/>
    </source>
</evidence>
<dbReference type="SUPFAM" id="SSF141066">
    <property type="entry name" value="ICP-like"/>
    <property type="match status" value="1"/>
</dbReference>
<evidence type="ECO:0000313" key="5">
    <source>
        <dbReference type="Proteomes" id="UP000389128"/>
    </source>
</evidence>
<dbReference type="OrthoDB" id="9803476at2"/>
<comment type="caution">
    <text evidence="4">The sequence shown here is derived from an EMBL/GenBank/DDBJ whole genome shotgun (WGS) entry which is preliminary data.</text>
</comment>
<protein>
    <recommendedName>
        <fullName evidence="3">Proteinase inhibitor I42 chagasin domain-containing protein</fullName>
    </recommendedName>
</protein>
<keyword evidence="5" id="KW-1185">Reference proteome</keyword>
<keyword evidence="1" id="KW-0646">Protease inhibitor</keyword>
<feature type="domain" description="Proteinase inhibitor I42 chagasin" evidence="3">
    <location>
        <begin position="10"/>
        <end position="92"/>
    </location>
</feature>
<evidence type="ECO:0000313" key="4">
    <source>
        <dbReference type="EMBL" id="TYC58379.1"/>
    </source>
</evidence>
<dbReference type="GO" id="GO:0004869">
    <property type="term" value="F:cysteine-type endopeptidase inhibitor activity"/>
    <property type="evidence" value="ECO:0007669"/>
    <property type="project" value="UniProtKB-KW"/>
</dbReference>
<sequence>MPHQRLASDIGQTCRIALPSYPGSGATWYVDSAHAPIRITLEETLPEAGRLRAGSQVFALIGDIAGDYELRFVLKRAWHKEIRNSRRIVLQVRQATLGGGGH</sequence>
<accession>A0A6C2CY72</accession>
<dbReference type="RefSeq" id="WP_148579079.1">
    <property type="nucleotide sequence ID" value="NZ_JAVEUW010000008.1"/>
</dbReference>
<dbReference type="Pfam" id="PF09394">
    <property type="entry name" value="Inhibitor_I42"/>
    <property type="match status" value="1"/>
</dbReference>
<dbReference type="EMBL" id="SDKK01000009">
    <property type="protein sequence ID" value="TYC58379.1"/>
    <property type="molecule type" value="Genomic_DNA"/>
</dbReference>
<evidence type="ECO:0000259" key="3">
    <source>
        <dbReference type="Pfam" id="PF09394"/>
    </source>
</evidence>
<dbReference type="Proteomes" id="UP000389128">
    <property type="component" value="Unassembled WGS sequence"/>
</dbReference>
<dbReference type="InterPro" id="IPR036331">
    <property type="entry name" value="Chagasin-like_sf"/>
</dbReference>
<evidence type="ECO:0000256" key="1">
    <source>
        <dbReference type="ARBA" id="ARBA00022690"/>
    </source>
</evidence>
<proteinExistence type="predicted"/>
<reference evidence="4 5" key="1">
    <citation type="submission" date="2019-01" db="EMBL/GenBank/DDBJ databases">
        <title>Zoogloea oleivorans genome sequencing and assembly.</title>
        <authorList>
            <person name="Tancsics A."/>
            <person name="Farkas M."/>
            <person name="Kriszt B."/>
            <person name="Maroti G."/>
            <person name="Horvath B."/>
        </authorList>
    </citation>
    <scope>NUCLEOTIDE SEQUENCE [LARGE SCALE GENOMIC DNA]</scope>
    <source>
        <strain evidence="4 5">Buc</strain>
    </source>
</reference>
<dbReference type="AlphaFoldDB" id="A0A6C2CY72"/>
<organism evidence="4 5">
    <name type="scientific">Zoogloea oleivorans</name>
    <dbReference type="NCBI Taxonomy" id="1552750"/>
    <lineage>
        <taxon>Bacteria</taxon>
        <taxon>Pseudomonadati</taxon>
        <taxon>Pseudomonadota</taxon>
        <taxon>Betaproteobacteria</taxon>
        <taxon>Rhodocyclales</taxon>
        <taxon>Zoogloeaceae</taxon>
        <taxon>Zoogloea</taxon>
    </lineage>
</organism>
<name>A0A6C2CY72_9RHOO</name>
<gene>
    <name evidence="4" type="ORF">ETQ85_10865</name>
</gene>